<comment type="caution">
    <text evidence="2">The sequence shown here is derived from an EMBL/GenBank/DDBJ whole genome shotgun (WGS) entry which is preliminary data.</text>
</comment>
<organism evidence="2 3">
    <name type="scientific">Cardiocondyla obscurior</name>
    <dbReference type="NCBI Taxonomy" id="286306"/>
    <lineage>
        <taxon>Eukaryota</taxon>
        <taxon>Metazoa</taxon>
        <taxon>Ecdysozoa</taxon>
        <taxon>Arthropoda</taxon>
        <taxon>Hexapoda</taxon>
        <taxon>Insecta</taxon>
        <taxon>Pterygota</taxon>
        <taxon>Neoptera</taxon>
        <taxon>Endopterygota</taxon>
        <taxon>Hymenoptera</taxon>
        <taxon>Apocrita</taxon>
        <taxon>Aculeata</taxon>
        <taxon>Formicoidea</taxon>
        <taxon>Formicidae</taxon>
        <taxon>Myrmicinae</taxon>
        <taxon>Cardiocondyla</taxon>
    </lineage>
</organism>
<sequence length="206" mass="23524">MVLTSTVSRPVEIGLRLTGIWPNSSILIRLFWTVIMGIGLIFQYRYLLTHFSTKELPNLIDGLSTTLPYNLLFFKLIVLWVNNRIFKDILSAMFNDWHECSNIYAMIDKAVLAHRCSKLTIGVYSMAVLLYSTASINFRKQSNDDCRELLIKMELPFVFCESPIYEIVVCVQFMHLMAVASAIGMLDALMVTLVSCNNTNIIFVMC</sequence>
<evidence type="ECO:0000313" key="2">
    <source>
        <dbReference type="EMBL" id="KAL0120392.1"/>
    </source>
</evidence>
<keyword evidence="1" id="KW-0812">Transmembrane</keyword>
<keyword evidence="3" id="KW-1185">Reference proteome</keyword>
<keyword evidence="1" id="KW-1133">Transmembrane helix</keyword>
<accession>A0AAW2FYR9</accession>
<proteinExistence type="predicted"/>
<name>A0AAW2FYR9_9HYME</name>
<feature type="transmembrane region" description="Helical" evidence="1">
    <location>
        <begin position="67"/>
        <end position="86"/>
    </location>
</feature>
<dbReference type="AlphaFoldDB" id="A0AAW2FYR9"/>
<protein>
    <submittedName>
        <fullName evidence="2">Uncharacterized protein</fullName>
    </submittedName>
</protein>
<gene>
    <name evidence="2" type="ORF">PUN28_008220</name>
</gene>
<dbReference type="Proteomes" id="UP001430953">
    <property type="component" value="Unassembled WGS sequence"/>
</dbReference>
<evidence type="ECO:0000256" key="1">
    <source>
        <dbReference type="SAM" id="Phobius"/>
    </source>
</evidence>
<evidence type="ECO:0000313" key="3">
    <source>
        <dbReference type="Proteomes" id="UP001430953"/>
    </source>
</evidence>
<keyword evidence="1" id="KW-0472">Membrane</keyword>
<dbReference type="EMBL" id="JADYXP020000007">
    <property type="protein sequence ID" value="KAL0120392.1"/>
    <property type="molecule type" value="Genomic_DNA"/>
</dbReference>
<reference evidence="2 3" key="1">
    <citation type="submission" date="2023-03" db="EMBL/GenBank/DDBJ databases">
        <title>High recombination rates correlate with genetic variation in Cardiocondyla obscurior ants.</title>
        <authorList>
            <person name="Errbii M."/>
        </authorList>
    </citation>
    <scope>NUCLEOTIDE SEQUENCE [LARGE SCALE GENOMIC DNA]</scope>
    <source>
        <strain evidence="2">Alpha-2009</strain>
        <tissue evidence="2">Whole body</tissue>
    </source>
</reference>
<feature type="transmembrane region" description="Helical" evidence="1">
    <location>
        <begin position="26"/>
        <end position="47"/>
    </location>
</feature>